<evidence type="ECO:0000313" key="7">
    <source>
        <dbReference type="EMBL" id="CAF3135752.1"/>
    </source>
</evidence>
<proteinExistence type="predicted"/>
<dbReference type="OrthoDB" id="10048042at2759"/>
<keyword evidence="4" id="KW-0175">Coiled coil</keyword>
<gene>
    <name evidence="7" type="ORF">TIS948_LOCUS8844</name>
    <name evidence="8" type="ORF">UJA718_LOCUS907</name>
</gene>
<dbReference type="EMBL" id="CAJOBP010000050">
    <property type="protein sequence ID" value="CAF4110770.1"/>
    <property type="molecule type" value="Genomic_DNA"/>
</dbReference>
<keyword evidence="2" id="KW-0597">Phosphoprotein</keyword>
<feature type="region of interest" description="Disordered" evidence="5">
    <location>
        <begin position="1015"/>
        <end position="1039"/>
    </location>
</feature>
<comment type="subcellular location">
    <subcellularLocation>
        <location evidence="1">Endosome</location>
    </subcellularLocation>
</comment>
<feature type="region of interest" description="Disordered" evidence="5">
    <location>
        <begin position="667"/>
        <end position="687"/>
    </location>
</feature>
<dbReference type="FunFam" id="1.10.418.10:FF:000023">
    <property type="entry name" value="EH domain-binding protein 1 isoform X1"/>
    <property type="match status" value="1"/>
</dbReference>
<protein>
    <recommendedName>
        <fullName evidence="6">Calponin-homology (CH) domain-containing protein</fullName>
    </recommendedName>
</protein>
<accession>A0A817P1R2</accession>
<dbReference type="PROSITE" id="PS50021">
    <property type="entry name" value="CH"/>
    <property type="match status" value="1"/>
</dbReference>
<organism evidence="7 9">
    <name type="scientific">Rotaria socialis</name>
    <dbReference type="NCBI Taxonomy" id="392032"/>
    <lineage>
        <taxon>Eukaryota</taxon>
        <taxon>Metazoa</taxon>
        <taxon>Spiralia</taxon>
        <taxon>Gnathifera</taxon>
        <taxon>Rotifera</taxon>
        <taxon>Eurotatoria</taxon>
        <taxon>Bdelloidea</taxon>
        <taxon>Philodinida</taxon>
        <taxon>Philodinidae</taxon>
        <taxon>Rotaria</taxon>
    </lineage>
</organism>
<keyword evidence="10" id="KW-1185">Reference proteome</keyword>
<evidence type="ECO:0000256" key="4">
    <source>
        <dbReference type="ARBA" id="ARBA00023054"/>
    </source>
</evidence>
<dbReference type="Pfam" id="PF00307">
    <property type="entry name" value="CH"/>
    <property type="match status" value="1"/>
</dbReference>
<dbReference type="GO" id="GO:0005768">
    <property type="term" value="C:endosome"/>
    <property type="evidence" value="ECO:0007669"/>
    <property type="project" value="UniProtKB-SubCell"/>
</dbReference>
<feature type="compositionally biased region" description="Low complexity" evidence="5">
    <location>
        <begin position="95"/>
        <end position="120"/>
    </location>
</feature>
<dbReference type="SMART" id="SM00033">
    <property type="entry name" value="CH"/>
    <property type="match status" value="1"/>
</dbReference>
<feature type="region of interest" description="Disordered" evidence="5">
    <location>
        <begin position="764"/>
        <end position="802"/>
    </location>
</feature>
<feature type="compositionally biased region" description="Low complexity" evidence="5">
    <location>
        <begin position="929"/>
        <end position="950"/>
    </location>
</feature>
<feature type="compositionally biased region" description="Polar residues" evidence="5">
    <location>
        <begin position="951"/>
        <end position="975"/>
    </location>
</feature>
<dbReference type="Proteomes" id="UP000663825">
    <property type="component" value="Unassembled WGS sequence"/>
</dbReference>
<sequence>MDERDEVEWPEQQPQYRQLFAKKNKSDIKQEKKMSKTESRFKSKLESLKKFQHSASTNGAVEKARAFFRSLELTHIGGSGSSSSDHSSSFHRRTTTTTTTTTNSNNNNNNNNNNNDNNNIHLLTSSILPLPSSMSSSSSSSIIDDSHHTISSTTNDSSFKLKNPPNDIAKARVIRVINPNYINPKDMIVHRVLHNEQDHHQFTSSYCYAPQILSQKKIPSPKEYNERSQSFSIRYDKHRDMQTKYDTYQFSPVSAPNGNIKYSTNVYSNFPSSVHTNINNNGNISINQMSTSLYNYRPLVCRQLESASLMSSSFHEQSQSSLDPLIRPLSSSASSSSMSTWTQSVRRLNTEYASTISALQQAKDSLKQIYPSPPDTISQYANIVARGINDLSNNEIKKSSGITVCLTAPIISQDSHSLSSQIPKASIPQGKASPSTMFCKPKLVRPVELGTFVPSTSQIPKLESISTVSKINEKADSIANIIKKFNNLNSSSPLSKCLTVKDNINDSLSSEIKNEHRESLPKSILCESTQYKKEQSNISLLPSTTDMHPTISPRVQFEPSITTYELDDIPYESPASPLGLSSSSSVSQDSTSSTSTSSNDENQVYENQVYENLSSDNHLREETTYTVETFYKSANGLPSNNQQVVIIRENATEEQFNLAKDKQCQDTSVNHQTPSQHTYSTNENKISPLTTPMCTNLNQTIKQTTPTPFIIENQDKTHENYHSAEPLSHITNSFISDSYLHKDNLTIDDVVTINPHTHSPTSYCLISSSSSSSSSTATTSSSSSSSSSASSSSSSSSSSNTASSASTVLLSSSRVTIIPTPLIVTKTPISTNINLTKNTNKSISQLPKRTTTVTTSTSTVSNGSRLKQPSKVVTYTSKLKPPSSTITKPMKSMIANSTPAVTTTMTTLTMRKSTGTPNQSSPMTNNIFSKTTPEQPSSSSSSPLSSISSTGKKQQLVNGTNMTESQNPTDSSLSMGKNRVRSMVNQFNAAVSSSRPTIPSTIPIKRTSIPTVSVTARRAVPTESTTSSAVSTNKPTITSTVRPPLQRALTINNSPITPSPPSTPPTMNNTISSTYKRKTPLVRSTSNVKEGLLRWCQAQVIGYPNVSVTNLSSSWADGLAFCALTHHFFPDAFDFNSLSSANRKENFELAFSIAEERAGAPQLLDVSDMLIMGNKPDDKCIFTYLNSFLAKVKDIHPTTNCVERH</sequence>
<dbReference type="PANTHER" id="PTHR23167">
    <property type="entry name" value="CALPONIN HOMOLOGY DOMAIN-CONTAINING PROTEIN DDB_G0272472-RELATED"/>
    <property type="match status" value="1"/>
</dbReference>
<feature type="region of interest" description="Disordered" evidence="5">
    <location>
        <begin position="1"/>
        <end position="42"/>
    </location>
</feature>
<dbReference type="InterPro" id="IPR036872">
    <property type="entry name" value="CH_dom_sf"/>
</dbReference>
<evidence type="ECO:0000256" key="3">
    <source>
        <dbReference type="ARBA" id="ARBA00022753"/>
    </source>
</evidence>
<feature type="region of interest" description="Disordered" evidence="5">
    <location>
        <begin position="911"/>
        <end position="975"/>
    </location>
</feature>
<keyword evidence="3" id="KW-0967">Endosome</keyword>
<evidence type="ECO:0000256" key="2">
    <source>
        <dbReference type="ARBA" id="ARBA00022553"/>
    </source>
</evidence>
<feature type="region of interest" description="Disordered" evidence="5">
    <location>
        <begin position="77"/>
        <end position="120"/>
    </location>
</feature>
<evidence type="ECO:0000313" key="9">
    <source>
        <dbReference type="Proteomes" id="UP000663825"/>
    </source>
</evidence>
<feature type="compositionally biased region" description="Low complexity" evidence="5">
    <location>
        <begin position="581"/>
        <end position="598"/>
    </location>
</feature>
<reference evidence="7" key="1">
    <citation type="submission" date="2021-02" db="EMBL/GenBank/DDBJ databases">
        <authorList>
            <person name="Nowell W R."/>
        </authorList>
    </citation>
    <scope>NUCLEOTIDE SEQUENCE</scope>
</reference>
<dbReference type="EMBL" id="CAJNXB010001129">
    <property type="protein sequence ID" value="CAF3135752.1"/>
    <property type="molecule type" value="Genomic_DNA"/>
</dbReference>
<evidence type="ECO:0000256" key="1">
    <source>
        <dbReference type="ARBA" id="ARBA00004177"/>
    </source>
</evidence>
<evidence type="ECO:0000259" key="6">
    <source>
        <dbReference type="PROSITE" id="PS50021"/>
    </source>
</evidence>
<name>A0A817P1R2_9BILA</name>
<feature type="domain" description="Calponin-homology (CH)" evidence="6">
    <location>
        <begin position="1086"/>
        <end position="1193"/>
    </location>
</feature>
<comment type="caution">
    <text evidence="7">The sequence shown here is derived from an EMBL/GenBank/DDBJ whole genome shotgun (WGS) entry which is preliminary data.</text>
</comment>
<dbReference type="AlphaFoldDB" id="A0A817P1R2"/>
<evidence type="ECO:0000313" key="8">
    <source>
        <dbReference type="EMBL" id="CAF4110770.1"/>
    </source>
</evidence>
<dbReference type="Proteomes" id="UP000663873">
    <property type="component" value="Unassembled WGS sequence"/>
</dbReference>
<feature type="region of interest" description="Disordered" evidence="5">
    <location>
        <begin position="1052"/>
        <end position="1072"/>
    </location>
</feature>
<feature type="compositionally biased region" description="Low complexity" evidence="5">
    <location>
        <begin position="134"/>
        <end position="158"/>
    </location>
</feature>
<dbReference type="PANTHER" id="PTHR23167:SF46">
    <property type="entry name" value="EPS15 HOMOLOGY DOMAIN CONTAINING PROTEIN-BINDING PROTEIN 1, ISOFORM F"/>
    <property type="match status" value="1"/>
</dbReference>
<feature type="region of interest" description="Disordered" evidence="5">
    <location>
        <begin position="568"/>
        <end position="603"/>
    </location>
</feature>
<dbReference type="SUPFAM" id="SSF47576">
    <property type="entry name" value="Calponin-homology domain, CH-domain"/>
    <property type="match status" value="1"/>
</dbReference>
<evidence type="ECO:0000313" key="10">
    <source>
        <dbReference type="Proteomes" id="UP000663873"/>
    </source>
</evidence>
<feature type="region of interest" description="Disordered" evidence="5">
    <location>
        <begin position="134"/>
        <end position="163"/>
    </location>
</feature>
<dbReference type="Gene3D" id="1.10.418.10">
    <property type="entry name" value="Calponin-like domain"/>
    <property type="match status" value="1"/>
</dbReference>
<feature type="compositionally biased region" description="Low complexity" evidence="5">
    <location>
        <begin position="767"/>
        <end position="802"/>
    </location>
</feature>
<dbReference type="InterPro" id="IPR050540">
    <property type="entry name" value="F-actin_Monoox_Mical"/>
</dbReference>
<dbReference type="InterPro" id="IPR001715">
    <property type="entry name" value="CH_dom"/>
</dbReference>
<feature type="compositionally biased region" description="Polar residues" evidence="5">
    <location>
        <begin position="1022"/>
        <end position="1039"/>
    </location>
</feature>
<evidence type="ECO:0000256" key="5">
    <source>
        <dbReference type="SAM" id="MobiDB-lite"/>
    </source>
</evidence>
<feature type="compositionally biased region" description="Polar residues" evidence="5">
    <location>
        <begin position="917"/>
        <end position="928"/>
    </location>
</feature>
<feature type="compositionally biased region" description="Basic and acidic residues" evidence="5">
    <location>
        <begin position="24"/>
        <end position="42"/>
    </location>
</feature>